<evidence type="ECO:0000256" key="2">
    <source>
        <dbReference type="ARBA" id="ARBA00004942"/>
    </source>
</evidence>
<dbReference type="PANTHER" id="PTHR22976:SF2">
    <property type="entry name" value="BIOTIN SYNTHASE, MITOCHONDRIAL"/>
    <property type="match status" value="1"/>
</dbReference>
<dbReference type="GO" id="GO:0051539">
    <property type="term" value="F:4 iron, 4 sulfur cluster binding"/>
    <property type="evidence" value="ECO:0007669"/>
    <property type="project" value="UniProtKB-KW"/>
</dbReference>
<evidence type="ECO:0000256" key="10">
    <source>
        <dbReference type="ARBA" id="ARBA00022756"/>
    </source>
</evidence>
<dbReference type="InterPro" id="IPR007197">
    <property type="entry name" value="rSAM"/>
</dbReference>
<dbReference type="GO" id="GO:0009102">
    <property type="term" value="P:biotin biosynthetic process"/>
    <property type="evidence" value="ECO:0007669"/>
    <property type="project" value="UniProtKB-KW"/>
</dbReference>
<dbReference type="SUPFAM" id="SSF102114">
    <property type="entry name" value="Radical SAM enzymes"/>
    <property type="match status" value="1"/>
</dbReference>
<feature type="compositionally biased region" description="Basic and acidic residues" evidence="14">
    <location>
        <begin position="427"/>
        <end position="440"/>
    </location>
</feature>
<keyword evidence="17" id="KW-1185">Reference proteome</keyword>
<comment type="cofactor">
    <cofactor evidence="13">
        <name>[2Fe-2S] cluster</name>
        <dbReference type="ChEBI" id="CHEBI:190135"/>
    </cofactor>
</comment>
<gene>
    <name evidence="16" type="ORF">Cboi02_000098900</name>
</gene>
<dbReference type="AlphaFoldDB" id="A0A9W6SV39"/>
<dbReference type="InterPro" id="IPR058240">
    <property type="entry name" value="rSAM_sf"/>
</dbReference>
<evidence type="ECO:0000256" key="13">
    <source>
        <dbReference type="ARBA" id="ARBA00034078"/>
    </source>
</evidence>
<evidence type="ECO:0000259" key="15">
    <source>
        <dbReference type="PROSITE" id="PS51918"/>
    </source>
</evidence>
<dbReference type="SFLD" id="SFLDF00272">
    <property type="entry name" value="biotin_synthase"/>
    <property type="match status" value="1"/>
</dbReference>
<evidence type="ECO:0000256" key="3">
    <source>
        <dbReference type="ARBA" id="ARBA00010765"/>
    </source>
</evidence>
<dbReference type="InterPro" id="IPR006638">
    <property type="entry name" value="Elp3/MiaA/NifB-like_rSAM"/>
</dbReference>
<dbReference type="CDD" id="cd01335">
    <property type="entry name" value="Radical_SAM"/>
    <property type="match status" value="1"/>
</dbReference>
<evidence type="ECO:0000313" key="16">
    <source>
        <dbReference type="EMBL" id="GME67596.1"/>
    </source>
</evidence>
<keyword evidence="7" id="KW-0949">S-adenosyl-L-methionine</keyword>
<dbReference type="EC" id="2.8.1.6" evidence="4"/>
<evidence type="ECO:0000256" key="4">
    <source>
        <dbReference type="ARBA" id="ARBA00012236"/>
    </source>
</evidence>
<protein>
    <recommendedName>
        <fullName evidence="4">biotin synthase</fullName>
        <ecNumber evidence="4">2.8.1.6</ecNumber>
    </recommendedName>
</protein>
<feature type="region of interest" description="Disordered" evidence="14">
    <location>
        <begin position="405"/>
        <end position="440"/>
    </location>
</feature>
<dbReference type="PANTHER" id="PTHR22976">
    <property type="entry name" value="BIOTIN SYNTHASE"/>
    <property type="match status" value="1"/>
</dbReference>
<evidence type="ECO:0000256" key="9">
    <source>
        <dbReference type="ARBA" id="ARBA00022723"/>
    </source>
</evidence>
<dbReference type="PROSITE" id="PS51918">
    <property type="entry name" value="RADICAL_SAM"/>
    <property type="match status" value="1"/>
</dbReference>
<evidence type="ECO:0000256" key="1">
    <source>
        <dbReference type="ARBA" id="ARBA00001966"/>
    </source>
</evidence>
<evidence type="ECO:0000256" key="6">
    <source>
        <dbReference type="ARBA" id="ARBA00022679"/>
    </source>
</evidence>
<keyword evidence="5" id="KW-0004">4Fe-4S</keyword>
<dbReference type="NCBIfam" id="TIGR00433">
    <property type="entry name" value="bioB"/>
    <property type="match status" value="1"/>
</dbReference>
<keyword evidence="10" id="KW-0093">Biotin biosynthesis</keyword>
<dbReference type="SMART" id="SM00729">
    <property type="entry name" value="Elp3"/>
    <property type="match status" value="1"/>
</dbReference>
<evidence type="ECO:0000256" key="7">
    <source>
        <dbReference type="ARBA" id="ARBA00022691"/>
    </source>
</evidence>
<organism evidence="16 17">
    <name type="scientific">Candida boidinii</name>
    <name type="common">Yeast</name>
    <dbReference type="NCBI Taxonomy" id="5477"/>
    <lineage>
        <taxon>Eukaryota</taxon>
        <taxon>Fungi</taxon>
        <taxon>Dikarya</taxon>
        <taxon>Ascomycota</taxon>
        <taxon>Saccharomycotina</taxon>
        <taxon>Pichiomycetes</taxon>
        <taxon>Pichiales</taxon>
        <taxon>Pichiaceae</taxon>
        <taxon>Ogataea</taxon>
        <taxon>Ogataea/Candida clade</taxon>
    </lineage>
</organism>
<accession>A0A9W6SV39</accession>
<dbReference type="GO" id="GO:0004076">
    <property type="term" value="F:biotin synthase activity"/>
    <property type="evidence" value="ECO:0007669"/>
    <property type="project" value="UniProtKB-EC"/>
</dbReference>
<comment type="similarity">
    <text evidence="3">Belongs to the radical SAM superfamily. Biotin synthase family.</text>
</comment>
<dbReference type="InterPro" id="IPR024177">
    <property type="entry name" value="Biotin_synthase"/>
</dbReference>
<comment type="pathway">
    <text evidence="2">Cofactor biosynthesis; biotin biosynthesis; biotin from 7,8-diaminononanoate: step 2/2.</text>
</comment>
<dbReference type="InterPro" id="IPR002684">
    <property type="entry name" value="Biotin_synth/BioAB"/>
</dbReference>
<evidence type="ECO:0000256" key="11">
    <source>
        <dbReference type="ARBA" id="ARBA00023004"/>
    </source>
</evidence>
<dbReference type="Pfam" id="PF06968">
    <property type="entry name" value="BATS"/>
    <property type="match status" value="1"/>
</dbReference>
<reference evidence="16" key="1">
    <citation type="submission" date="2023-04" db="EMBL/GenBank/DDBJ databases">
        <title>Candida boidinii NBRC 10035.</title>
        <authorList>
            <person name="Ichikawa N."/>
            <person name="Sato H."/>
            <person name="Tonouchi N."/>
        </authorList>
    </citation>
    <scope>NUCLEOTIDE SEQUENCE</scope>
    <source>
        <strain evidence="16">NBRC 10035</strain>
    </source>
</reference>
<comment type="cofactor">
    <cofactor evidence="1">
        <name>[4Fe-4S] cluster</name>
        <dbReference type="ChEBI" id="CHEBI:49883"/>
    </cofactor>
</comment>
<keyword evidence="12" id="KW-0411">Iron-sulfur</keyword>
<evidence type="ECO:0000256" key="12">
    <source>
        <dbReference type="ARBA" id="ARBA00023014"/>
    </source>
</evidence>
<dbReference type="SMART" id="SM00876">
    <property type="entry name" value="BATS"/>
    <property type="match status" value="1"/>
</dbReference>
<keyword evidence="11" id="KW-0408">Iron</keyword>
<evidence type="ECO:0000313" key="17">
    <source>
        <dbReference type="Proteomes" id="UP001165120"/>
    </source>
</evidence>
<sequence length="440" mass="49247">MLRRFYSIAASTGTTSARNANQLNNKLFLNNKTKLVDSKINFNIQTVSQSFQNSNDSRKSIEIALDAEDPINTWTKEQIKEIYDTPLHDLIFAAQIQHRKFHKPSEIQFCTLLSIKTGGCTEDCKYCAQSSKNPTGLKAEKMIDIETVKEKARMAKDRGSTRFCMGAAWRDMTGRKSGLRKIGEMVKYINEDLKMETCVTLGMISKEQLSHLKESGLTAYNHNVDTSREHYPKIITTRKYDERLETIKNVQDTGIKVCSGGILGLGETEHDHVSFLYTLATLEHHPESLPINRLVAIKGTPIEKELAENVDANGKMKKLKFESIIKTIATARLIMPKSIIRLAAGRYTMKESEQLLAFMTGCNAIFTGEKMLTTMCNGWDEDTEMLAKWGFKPMESFTGSLIDSEREAQTETAGGGAAESAANPDVSRQDPEMKQDTLAA</sequence>
<keyword evidence="9" id="KW-0479">Metal-binding</keyword>
<keyword evidence="8" id="KW-0001">2Fe-2S</keyword>
<dbReference type="Pfam" id="PF04055">
    <property type="entry name" value="Radical_SAM"/>
    <property type="match status" value="1"/>
</dbReference>
<keyword evidence="6" id="KW-0808">Transferase</keyword>
<dbReference type="SFLD" id="SFLDS00029">
    <property type="entry name" value="Radical_SAM"/>
    <property type="match status" value="1"/>
</dbReference>
<evidence type="ECO:0000256" key="14">
    <source>
        <dbReference type="SAM" id="MobiDB-lite"/>
    </source>
</evidence>
<proteinExistence type="inferred from homology"/>
<feature type="domain" description="Radical SAM core" evidence="15">
    <location>
        <begin position="105"/>
        <end position="332"/>
    </location>
</feature>
<dbReference type="FunFam" id="3.20.20.70:FF:000011">
    <property type="entry name" value="Biotin synthase"/>
    <property type="match status" value="1"/>
</dbReference>
<dbReference type="GO" id="GO:0046872">
    <property type="term" value="F:metal ion binding"/>
    <property type="evidence" value="ECO:0007669"/>
    <property type="project" value="UniProtKB-KW"/>
</dbReference>
<dbReference type="GO" id="GO:0005739">
    <property type="term" value="C:mitochondrion"/>
    <property type="evidence" value="ECO:0007669"/>
    <property type="project" value="TreeGrafter"/>
</dbReference>
<evidence type="ECO:0000256" key="8">
    <source>
        <dbReference type="ARBA" id="ARBA00022714"/>
    </source>
</evidence>
<dbReference type="SFLD" id="SFLDG01278">
    <property type="entry name" value="biotin_synthase_like"/>
    <property type="match status" value="1"/>
</dbReference>
<dbReference type="Proteomes" id="UP001165120">
    <property type="component" value="Unassembled WGS sequence"/>
</dbReference>
<dbReference type="GO" id="GO:0051537">
    <property type="term" value="F:2 iron, 2 sulfur cluster binding"/>
    <property type="evidence" value="ECO:0007669"/>
    <property type="project" value="UniProtKB-KW"/>
</dbReference>
<dbReference type="EMBL" id="BSXN01000207">
    <property type="protein sequence ID" value="GME67596.1"/>
    <property type="molecule type" value="Genomic_DNA"/>
</dbReference>
<comment type="caution">
    <text evidence="16">The sequence shown here is derived from an EMBL/GenBank/DDBJ whole genome shotgun (WGS) entry which is preliminary data.</text>
</comment>
<name>A0A9W6SV39_CANBO</name>
<evidence type="ECO:0000256" key="5">
    <source>
        <dbReference type="ARBA" id="ARBA00022485"/>
    </source>
</evidence>
<dbReference type="Gene3D" id="3.20.20.70">
    <property type="entry name" value="Aldolase class I"/>
    <property type="match status" value="1"/>
</dbReference>
<dbReference type="HAMAP" id="MF_01694">
    <property type="entry name" value="BioB"/>
    <property type="match status" value="1"/>
</dbReference>
<dbReference type="InterPro" id="IPR010722">
    <property type="entry name" value="BATS_dom"/>
</dbReference>
<dbReference type="InterPro" id="IPR013785">
    <property type="entry name" value="Aldolase_TIM"/>
</dbReference>
<dbReference type="SFLD" id="SFLDG01060">
    <property type="entry name" value="BATS_domain_containing"/>
    <property type="match status" value="1"/>
</dbReference>